<dbReference type="eggNOG" id="ENOG502QUGT">
    <property type="taxonomic scope" value="Eukaryota"/>
</dbReference>
<dbReference type="STRING" id="3068.D8TM72"/>
<sequence length="476" mass="51293">MASSSSSSSWRGAMLLLLLPALLLLGVTTAEIQGRGGGPSSGGVAIGTITSITHLKPTYYLHEADSGNVHRLIFCDEMPPSAIPIGNPGVTVMYDKTVNGVMYSCNAPTASEEQQGSQQLRRQLAETGGSITVPQEPRILVYMTTLCGYPYGGLPPEIVYDLLVIGNKQFVGKTLADYMNTCSYGQIKLLPSNVKVLGPVEDSCGDQCDHTCPMGGGGGQGIRCYNAPHNWQVGLGRPFLRLNDTNLSYGKITNLTIPSQISRPNSSVMVTGLRMPTGLSLFISSRQNTYTYDLPYRATQDRDTFILMHTFNGSKTILTGQINVGGIWSDPASEFTIKFESWDDVTGANVRVCRRRFNITTELNNCKNGLDDDCNFLTDSQDPMCFSPPPPSPSPPPRPPPSPPLPPSPPPPSSPPPPTPPAPRRPPRLPPSPRRSPPVPSSPPSPRLPPPYRAPRGPSTPRPPPNPRPPTARSKP</sequence>
<dbReference type="AlphaFoldDB" id="D8TM72"/>
<feature type="signal peptide" evidence="2">
    <location>
        <begin position="1"/>
        <end position="29"/>
    </location>
</feature>
<name>D8TM72_VOLCA</name>
<dbReference type="RefSeq" id="XP_002947404.1">
    <property type="nucleotide sequence ID" value="XM_002947358.1"/>
</dbReference>
<dbReference type="EMBL" id="GL378327">
    <property type="protein sequence ID" value="EFJ51452.1"/>
    <property type="molecule type" value="Genomic_DNA"/>
</dbReference>
<dbReference type="InParanoid" id="D8TM72"/>
<evidence type="ECO:0008006" key="5">
    <source>
        <dbReference type="Google" id="ProtNLM"/>
    </source>
</evidence>
<organism evidence="4">
    <name type="scientific">Volvox carteri f. nagariensis</name>
    <dbReference type="NCBI Taxonomy" id="3068"/>
    <lineage>
        <taxon>Eukaryota</taxon>
        <taxon>Viridiplantae</taxon>
        <taxon>Chlorophyta</taxon>
        <taxon>core chlorophytes</taxon>
        <taxon>Chlorophyceae</taxon>
        <taxon>CS clade</taxon>
        <taxon>Chlamydomonadales</taxon>
        <taxon>Volvocaceae</taxon>
        <taxon>Volvox</taxon>
    </lineage>
</organism>
<evidence type="ECO:0000313" key="4">
    <source>
        <dbReference type="Proteomes" id="UP000001058"/>
    </source>
</evidence>
<gene>
    <name evidence="3" type="ORF">VOLCADRAFT_87770</name>
</gene>
<proteinExistence type="predicted"/>
<feature type="compositionally biased region" description="Pro residues" evidence="1">
    <location>
        <begin position="386"/>
        <end position="470"/>
    </location>
</feature>
<dbReference type="InterPro" id="IPR052506">
    <property type="entry name" value="Bact_Fn-Binding"/>
</dbReference>
<evidence type="ECO:0000256" key="1">
    <source>
        <dbReference type="SAM" id="MobiDB-lite"/>
    </source>
</evidence>
<dbReference type="PANTHER" id="PTHR48234:SF1">
    <property type="entry name" value="SEA DOMAIN-CONTAINING PROTEIN-RELATED"/>
    <property type="match status" value="1"/>
</dbReference>
<keyword evidence="2" id="KW-0732">Signal</keyword>
<evidence type="ECO:0000256" key="2">
    <source>
        <dbReference type="SAM" id="SignalP"/>
    </source>
</evidence>
<reference evidence="3 4" key="1">
    <citation type="journal article" date="2010" name="Science">
        <title>Genomic analysis of organismal complexity in the multicellular green alga Volvox carteri.</title>
        <authorList>
            <person name="Prochnik S.E."/>
            <person name="Umen J."/>
            <person name="Nedelcu A.M."/>
            <person name="Hallmann A."/>
            <person name="Miller S.M."/>
            <person name="Nishii I."/>
            <person name="Ferris P."/>
            <person name="Kuo A."/>
            <person name="Mitros T."/>
            <person name="Fritz-Laylin L.K."/>
            <person name="Hellsten U."/>
            <person name="Chapman J."/>
            <person name="Simakov O."/>
            <person name="Rensing S.A."/>
            <person name="Terry A."/>
            <person name="Pangilinan J."/>
            <person name="Kapitonov V."/>
            <person name="Jurka J."/>
            <person name="Salamov A."/>
            <person name="Shapiro H."/>
            <person name="Schmutz J."/>
            <person name="Grimwood J."/>
            <person name="Lindquist E."/>
            <person name="Lucas S."/>
            <person name="Grigoriev I.V."/>
            <person name="Schmitt R."/>
            <person name="Kirk D."/>
            <person name="Rokhsar D.S."/>
        </authorList>
    </citation>
    <scope>NUCLEOTIDE SEQUENCE [LARGE SCALE GENOMIC DNA]</scope>
    <source>
        <strain evidence="4">f. Nagariensis / Eve</strain>
    </source>
</reference>
<feature type="chain" id="PRO_5003123699" description="Pherophorin domain-containing protein" evidence="2">
    <location>
        <begin position="30"/>
        <end position="476"/>
    </location>
</feature>
<evidence type="ECO:0000313" key="3">
    <source>
        <dbReference type="EMBL" id="EFJ51452.1"/>
    </source>
</evidence>
<dbReference type="GeneID" id="9620367"/>
<accession>D8TM72</accession>
<protein>
    <recommendedName>
        <fullName evidence="5">Pherophorin domain-containing protein</fullName>
    </recommendedName>
</protein>
<dbReference type="PANTHER" id="PTHR48234">
    <property type="entry name" value="GH09231P"/>
    <property type="match status" value="1"/>
</dbReference>
<dbReference type="Proteomes" id="UP000001058">
    <property type="component" value="Unassembled WGS sequence"/>
</dbReference>
<feature type="region of interest" description="Disordered" evidence="1">
    <location>
        <begin position="381"/>
        <end position="476"/>
    </location>
</feature>
<keyword evidence="4" id="KW-1185">Reference proteome</keyword>
<dbReference type="KEGG" id="vcn:VOLCADRAFT_87770"/>
<dbReference type="PRINTS" id="PR01217">
    <property type="entry name" value="PRICHEXTENSN"/>
</dbReference>